<organism evidence="3 4">
    <name type="scientific">Mucilaginibacter antarcticus</name>
    <dbReference type="NCBI Taxonomy" id="1855725"/>
    <lineage>
        <taxon>Bacteria</taxon>
        <taxon>Pseudomonadati</taxon>
        <taxon>Bacteroidota</taxon>
        <taxon>Sphingobacteriia</taxon>
        <taxon>Sphingobacteriales</taxon>
        <taxon>Sphingobacteriaceae</taxon>
        <taxon>Mucilaginibacter</taxon>
    </lineage>
</organism>
<dbReference type="PANTHER" id="PTHR46889:SF5">
    <property type="entry name" value="INTEGRASE PROTEIN"/>
    <property type="match status" value="1"/>
</dbReference>
<dbReference type="InterPro" id="IPR001584">
    <property type="entry name" value="Integrase_cat-core"/>
</dbReference>
<proteinExistence type="predicted"/>
<dbReference type="Gene3D" id="3.30.420.10">
    <property type="entry name" value="Ribonuclease H-like superfamily/Ribonuclease H"/>
    <property type="match status" value="1"/>
</dbReference>
<reference evidence="4" key="1">
    <citation type="journal article" date="2019" name="Int. J. Syst. Evol. Microbiol.">
        <title>The Global Catalogue of Microorganisms (GCM) 10K type strain sequencing project: providing services to taxonomists for standard genome sequencing and annotation.</title>
        <authorList>
            <consortium name="The Broad Institute Genomics Platform"/>
            <consortium name="The Broad Institute Genome Sequencing Center for Infectious Disease"/>
            <person name="Wu L."/>
            <person name="Ma J."/>
        </authorList>
    </citation>
    <scope>NUCLEOTIDE SEQUENCE [LARGE SCALE GENOMIC DNA]</scope>
    <source>
        <strain evidence="4">KCTC 52232</strain>
    </source>
</reference>
<dbReference type="InterPro" id="IPR012337">
    <property type="entry name" value="RNaseH-like_sf"/>
</dbReference>
<dbReference type="Proteomes" id="UP001597601">
    <property type="component" value="Unassembled WGS sequence"/>
</dbReference>
<dbReference type="EMBL" id="JBHUON010000049">
    <property type="protein sequence ID" value="MFD2866909.1"/>
    <property type="molecule type" value="Genomic_DNA"/>
</dbReference>
<dbReference type="PANTHER" id="PTHR46889">
    <property type="entry name" value="TRANSPOSASE INSF FOR INSERTION SEQUENCE IS3B-RELATED"/>
    <property type="match status" value="1"/>
</dbReference>
<dbReference type="Pfam" id="PF00665">
    <property type="entry name" value="rve"/>
    <property type="match status" value="1"/>
</dbReference>
<dbReference type="PROSITE" id="PS50994">
    <property type="entry name" value="INTEGRASE"/>
    <property type="match status" value="1"/>
</dbReference>
<accession>A0ABW5XVB9</accession>
<feature type="domain" description="Integrase catalytic" evidence="2">
    <location>
        <begin position="116"/>
        <end position="279"/>
    </location>
</feature>
<feature type="region of interest" description="Disordered" evidence="1">
    <location>
        <begin position="301"/>
        <end position="339"/>
    </location>
</feature>
<keyword evidence="4" id="KW-1185">Reference proteome</keyword>
<dbReference type="SUPFAM" id="SSF53098">
    <property type="entry name" value="Ribonuclease H-like"/>
    <property type="match status" value="1"/>
</dbReference>
<gene>
    <name evidence="3" type="ORF">ACFSYC_19595</name>
</gene>
<evidence type="ECO:0000256" key="1">
    <source>
        <dbReference type="SAM" id="MobiDB-lite"/>
    </source>
</evidence>
<evidence type="ECO:0000313" key="3">
    <source>
        <dbReference type="EMBL" id="MFD2866909.1"/>
    </source>
</evidence>
<comment type="caution">
    <text evidence="3">The sequence shown here is derived from an EMBL/GenBank/DDBJ whole genome shotgun (WGS) entry which is preliminary data.</text>
</comment>
<evidence type="ECO:0000313" key="4">
    <source>
        <dbReference type="Proteomes" id="UP001597601"/>
    </source>
</evidence>
<evidence type="ECO:0000259" key="2">
    <source>
        <dbReference type="PROSITE" id="PS50994"/>
    </source>
</evidence>
<feature type="compositionally biased region" description="Basic and acidic residues" evidence="1">
    <location>
        <begin position="315"/>
        <end position="339"/>
    </location>
</feature>
<dbReference type="InterPro" id="IPR050900">
    <property type="entry name" value="Transposase_IS3/IS150/IS904"/>
</dbReference>
<sequence length="339" mass="39185">MRVEQSSGVSLSLLCLLSGHSRQAYYKRRFQAERKPIKEEVIVQQVLKHRQLQPRMGGRKLYLSTKGFIRQHDMKLGRDAFFRVLGKYNLLNKRRRHKVRTTNADHWMKKHPNLIKDKVPVASDQLWVSDITYLELTHGHAFLSLVTDAYSRKIVGFHLSKSLAAEGTVQALKMAIGGRREIPGLIHHSDRGCQYCCSDYIGELTRRKISISMTESGDPRDNAIAERVNGILKMELLQPVYADLERAREAITAAINTYNYIRLHSSISFLPPALVHGRDLNVKRRWKNYYRTAKPDIVQQSYSQKEISFKRKKEAKKEKPHQDVDNATRSQHPDTTNKQ</sequence>
<protein>
    <submittedName>
        <fullName evidence="3">IS3 family transposase</fullName>
    </submittedName>
</protein>
<dbReference type="RefSeq" id="WP_377130563.1">
    <property type="nucleotide sequence ID" value="NZ_JBHUON010000049.1"/>
</dbReference>
<dbReference type="InterPro" id="IPR048020">
    <property type="entry name" value="Transpos_IS3"/>
</dbReference>
<dbReference type="InterPro" id="IPR036397">
    <property type="entry name" value="RNaseH_sf"/>
</dbReference>
<dbReference type="NCBIfam" id="NF033516">
    <property type="entry name" value="transpos_IS3"/>
    <property type="match status" value="1"/>
</dbReference>
<name>A0ABW5XVB9_9SPHI</name>